<gene>
    <name evidence="1" type="ORF">SE18_12820</name>
</gene>
<dbReference type="RefSeq" id="WP_054534849.1">
    <property type="nucleotide sequence ID" value="NZ_LGKP01000021.1"/>
</dbReference>
<accession>A0A0P6Y4K8</accession>
<proteinExistence type="predicted"/>
<name>A0A0P6Y4K8_9CHLR</name>
<evidence type="ECO:0000313" key="1">
    <source>
        <dbReference type="EMBL" id="KPL86828.1"/>
    </source>
</evidence>
<reference evidence="1 2" key="1">
    <citation type="submission" date="2015-07" db="EMBL/GenBank/DDBJ databases">
        <title>Whole genome sequence of Herpetosiphon geysericola DSM 7119.</title>
        <authorList>
            <person name="Hemp J."/>
            <person name="Ward L.M."/>
            <person name="Pace L.A."/>
            <person name="Fischer W.W."/>
        </authorList>
    </citation>
    <scope>NUCLEOTIDE SEQUENCE [LARGE SCALE GENOMIC DNA]</scope>
    <source>
        <strain evidence="1 2">DSM 7119</strain>
    </source>
</reference>
<organism evidence="1 2">
    <name type="scientific">Herpetosiphon geysericola</name>
    <dbReference type="NCBI Taxonomy" id="70996"/>
    <lineage>
        <taxon>Bacteria</taxon>
        <taxon>Bacillati</taxon>
        <taxon>Chloroflexota</taxon>
        <taxon>Chloroflexia</taxon>
        <taxon>Herpetosiphonales</taxon>
        <taxon>Herpetosiphonaceae</taxon>
        <taxon>Herpetosiphon</taxon>
    </lineage>
</organism>
<dbReference type="EMBL" id="LGKP01000021">
    <property type="protein sequence ID" value="KPL86828.1"/>
    <property type="molecule type" value="Genomic_DNA"/>
</dbReference>
<comment type="caution">
    <text evidence="1">The sequence shown here is derived from an EMBL/GenBank/DDBJ whole genome shotgun (WGS) entry which is preliminary data.</text>
</comment>
<dbReference type="Proteomes" id="UP000050277">
    <property type="component" value="Unassembled WGS sequence"/>
</dbReference>
<sequence>MQFIGLISAKAHEVVPIQLAFIDVGEPRRSSEIQFNQLTLLSDHGELSTQSVTLTPSPATTNYRFFSVLAMLDGLEPGIYRFNQVRYLDEQQREQTLNVGDWELNILDLPTAPLKMGSHSVLTVGKPERFEVELINPTDQSIRVFDSTISSSTYTLSASLHLAQDGAVALQPVLGDAPPQPLPTLVSATIELQPQQTQTIFFQLHGIEQLPTEFLVIQPLMSYQQAQNPRQQLILPLQVFSPPFLDDGAVLKYLDFLPVGAFHE</sequence>
<keyword evidence="2" id="KW-1185">Reference proteome</keyword>
<dbReference type="AlphaFoldDB" id="A0A0P6Y4K8"/>
<dbReference type="OrthoDB" id="9819169at2"/>
<evidence type="ECO:0000313" key="2">
    <source>
        <dbReference type="Proteomes" id="UP000050277"/>
    </source>
</evidence>
<protein>
    <submittedName>
        <fullName evidence="1">Uncharacterized protein</fullName>
    </submittedName>
</protein>